<accession>A0ABR8WQU1</accession>
<dbReference type="EMBL" id="JACSPY010000001">
    <property type="protein sequence ID" value="MBD8019459.1"/>
    <property type="molecule type" value="Genomic_DNA"/>
</dbReference>
<keyword evidence="1" id="KW-1133">Transmembrane helix</keyword>
<comment type="caution">
    <text evidence="2">The sequence shown here is derived from an EMBL/GenBank/DDBJ whole genome shotgun (WGS) entry which is preliminary data.</text>
</comment>
<protein>
    <submittedName>
        <fullName evidence="2">DUF998 domain-containing protein</fullName>
    </submittedName>
</protein>
<evidence type="ECO:0000256" key="1">
    <source>
        <dbReference type="SAM" id="Phobius"/>
    </source>
</evidence>
<dbReference type="RefSeq" id="WP_191725051.1">
    <property type="nucleotide sequence ID" value="NZ_JACSPY010000001.1"/>
</dbReference>
<reference evidence="2 3" key="1">
    <citation type="submission" date="2020-08" db="EMBL/GenBank/DDBJ databases">
        <title>A Genomic Blueprint of the Chicken Gut Microbiome.</title>
        <authorList>
            <person name="Gilroy R."/>
            <person name="Ravi A."/>
            <person name="Getino M."/>
            <person name="Pursley I."/>
            <person name="Horton D.L."/>
            <person name="Alikhan N.-F."/>
            <person name="Baker D."/>
            <person name="Gharbi K."/>
            <person name="Hall N."/>
            <person name="Watson M."/>
            <person name="Adriaenssens E.M."/>
            <person name="Foster-Nyarko E."/>
            <person name="Jarju S."/>
            <person name="Secka A."/>
            <person name="Antonio M."/>
            <person name="Oren A."/>
            <person name="Chaudhuri R."/>
            <person name="La Ragione R.M."/>
            <person name="Hildebrand F."/>
            <person name="Pallen M.J."/>
        </authorList>
    </citation>
    <scope>NUCLEOTIDE SEQUENCE [LARGE SCALE GENOMIC DNA]</scope>
    <source>
        <strain evidence="2 3">Re57</strain>
    </source>
</reference>
<keyword evidence="3" id="KW-1185">Reference proteome</keyword>
<dbReference type="Proteomes" id="UP000651517">
    <property type="component" value="Unassembled WGS sequence"/>
</dbReference>
<sequence length="228" mass="23578">MSAHDRVTPAHSVVIALAVLCALAYSTWVILPQIDPELSIVRAFVSEYAADGRPGAGLMRTGDAIAGAFMVAIAVLVAVPGPRWVRLMLPGGLMLAGASTIGDAMLPMECTPSLDAACLAAEKNNTVGLAHQLHSVTSSLVGIGIGAAVIASIIIWRRRAIAVTLAAGVLLSLALSAFNGVAGEPLALGIVQRISLAMVSLWLIVFTITPHPGLHRLRTQRSPQAATS</sequence>
<proteinExistence type="predicted"/>
<feature type="transmembrane region" description="Helical" evidence="1">
    <location>
        <begin position="12"/>
        <end position="31"/>
    </location>
</feature>
<dbReference type="Pfam" id="PF06197">
    <property type="entry name" value="DUF998"/>
    <property type="match status" value="1"/>
</dbReference>
<organism evidence="2 3">
    <name type="scientific">Brevibacterium gallinarum</name>
    <dbReference type="NCBI Taxonomy" id="2762220"/>
    <lineage>
        <taxon>Bacteria</taxon>
        <taxon>Bacillati</taxon>
        <taxon>Actinomycetota</taxon>
        <taxon>Actinomycetes</taxon>
        <taxon>Micrococcales</taxon>
        <taxon>Brevibacteriaceae</taxon>
        <taxon>Brevibacterium</taxon>
    </lineage>
</organism>
<evidence type="ECO:0000313" key="3">
    <source>
        <dbReference type="Proteomes" id="UP000651517"/>
    </source>
</evidence>
<gene>
    <name evidence="2" type="ORF">H9634_01500</name>
</gene>
<feature type="transmembrane region" description="Helical" evidence="1">
    <location>
        <begin position="136"/>
        <end position="156"/>
    </location>
</feature>
<feature type="transmembrane region" description="Helical" evidence="1">
    <location>
        <begin position="194"/>
        <end position="214"/>
    </location>
</feature>
<feature type="transmembrane region" description="Helical" evidence="1">
    <location>
        <begin position="64"/>
        <end position="80"/>
    </location>
</feature>
<evidence type="ECO:0000313" key="2">
    <source>
        <dbReference type="EMBL" id="MBD8019459.1"/>
    </source>
</evidence>
<name>A0ABR8WQU1_9MICO</name>
<dbReference type="InterPro" id="IPR009339">
    <property type="entry name" value="DUF998"/>
</dbReference>
<keyword evidence="1" id="KW-0812">Transmembrane</keyword>
<feature type="transmembrane region" description="Helical" evidence="1">
    <location>
        <begin position="87"/>
        <end position="106"/>
    </location>
</feature>
<keyword evidence="1" id="KW-0472">Membrane</keyword>
<feature type="transmembrane region" description="Helical" evidence="1">
    <location>
        <begin position="163"/>
        <end position="182"/>
    </location>
</feature>